<dbReference type="Proteomes" id="UP001501243">
    <property type="component" value="Unassembled WGS sequence"/>
</dbReference>
<gene>
    <name evidence="4" type="ORF">GCM10023172_12510</name>
</gene>
<dbReference type="RefSeq" id="WP_208131674.1">
    <property type="nucleotide sequence ID" value="NZ_BAABGQ010000005.1"/>
</dbReference>
<evidence type="ECO:0000256" key="1">
    <source>
        <dbReference type="SAM" id="Coils"/>
    </source>
</evidence>
<name>A0ABP8Q792_9BACT</name>
<sequence length="458" mass="50885">MLNLSNQHVAEEVWEHVPRQSRPELLRTYASRRLGRILLAIGLVFLIILFLPWRQTIYGAGSLTALTPQDRPQNIQNQIAGRIEHWNVREGQFVHRGDTLLMLSEIKDEYFDPNLTERLSEQLAAKQGNVAAYQAKIAATDQQIAALRATLDVQLQSAANKVEQAQNYLASDRADLVAISTFYETAKARLARYEEGYKNGLFSLTDIETRRLKLQEDLAKVTSQRNKVNSSEQNLANARIELANLRAKYAQDLAKANSDRSSAVANRESYEGEVAATRNKIGNVTMRRSLYVVRAPQTGFIVRALKAGIGETIKEGESVATLQPEAPALAAEVYVRAMDVPLIQPGRTVRLQFDGFPAIQFSGWPSAAVGTFGGEVTVIDVVSSPGGKYRLLVRPTQPQPGDRPWPKQLRLGSGVQGWVILDSVPVWYEIWRQLNGFPPTLSTEPDGSPVKESKEKGK</sequence>
<evidence type="ECO:0000313" key="4">
    <source>
        <dbReference type="EMBL" id="GAA4497484.1"/>
    </source>
</evidence>
<feature type="region of interest" description="Disordered" evidence="2">
    <location>
        <begin position="439"/>
        <end position="458"/>
    </location>
</feature>
<evidence type="ECO:0000256" key="2">
    <source>
        <dbReference type="SAM" id="MobiDB-lite"/>
    </source>
</evidence>
<proteinExistence type="predicted"/>
<evidence type="ECO:0000313" key="5">
    <source>
        <dbReference type="Proteomes" id="UP001501243"/>
    </source>
</evidence>
<protein>
    <submittedName>
        <fullName evidence="4">Biotin/lipoyl-binding protein</fullName>
    </submittedName>
</protein>
<keyword evidence="3" id="KW-0812">Transmembrane</keyword>
<dbReference type="InterPro" id="IPR050739">
    <property type="entry name" value="MFP"/>
</dbReference>
<evidence type="ECO:0000256" key="3">
    <source>
        <dbReference type="SAM" id="Phobius"/>
    </source>
</evidence>
<dbReference type="Gene3D" id="2.40.50.100">
    <property type="match status" value="1"/>
</dbReference>
<dbReference type="PANTHER" id="PTHR30386:SF18">
    <property type="entry name" value="INNER MEMBRANE PROTEIN YIAV-RELATED"/>
    <property type="match status" value="1"/>
</dbReference>
<dbReference type="PRINTS" id="PR01490">
    <property type="entry name" value="RTXTOXIND"/>
</dbReference>
<dbReference type="EMBL" id="BAABGQ010000005">
    <property type="protein sequence ID" value="GAA4497484.1"/>
    <property type="molecule type" value="Genomic_DNA"/>
</dbReference>
<feature type="coiled-coil region" evidence="1">
    <location>
        <begin position="204"/>
        <end position="255"/>
    </location>
</feature>
<dbReference type="PANTHER" id="PTHR30386">
    <property type="entry name" value="MEMBRANE FUSION SUBUNIT OF EMRAB-TOLC MULTIDRUG EFFLUX PUMP"/>
    <property type="match status" value="1"/>
</dbReference>
<keyword evidence="5" id="KW-1185">Reference proteome</keyword>
<keyword evidence="3" id="KW-0472">Membrane</keyword>
<feature type="compositionally biased region" description="Basic and acidic residues" evidence="2">
    <location>
        <begin position="449"/>
        <end position="458"/>
    </location>
</feature>
<feature type="coiled-coil region" evidence="1">
    <location>
        <begin position="116"/>
        <end position="150"/>
    </location>
</feature>
<comment type="caution">
    <text evidence="4">The sequence shown here is derived from an EMBL/GenBank/DDBJ whole genome shotgun (WGS) entry which is preliminary data.</text>
</comment>
<reference evidence="5" key="1">
    <citation type="journal article" date="2019" name="Int. J. Syst. Evol. Microbiol.">
        <title>The Global Catalogue of Microorganisms (GCM) 10K type strain sequencing project: providing services to taxonomists for standard genome sequencing and annotation.</title>
        <authorList>
            <consortium name="The Broad Institute Genomics Platform"/>
            <consortium name="The Broad Institute Genome Sequencing Center for Infectious Disease"/>
            <person name="Wu L."/>
            <person name="Ma J."/>
        </authorList>
    </citation>
    <scope>NUCLEOTIDE SEQUENCE [LARGE SCALE GENOMIC DNA]</scope>
    <source>
        <strain evidence="5">JCM 17841</strain>
    </source>
</reference>
<organism evidence="4 5">
    <name type="scientific">Hymenobacter ginsengisoli</name>
    <dbReference type="NCBI Taxonomy" id="1051626"/>
    <lineage>
        <taxon>Bacteria</taxon>
        <taxon>Pseudomonadati</taxon>
        <taxon>Bacteroidota</taxon>
        <taxon>Cytophagia</taxon>
        <taxon>Cytophagales</taxon>
        <taxon>Hymenobacteraceae</taxon>
        <taxon>Hymenobacter</taxon>
    </lineage>
</organism>
<keyword evidence="1" id="KW-0175">Coiled coil</keyword>
<accession>A0ABP8Q792</accession>
<feature type="transmembrane region" description="Helical" evidence="3">
    <location>
        <begin position="34"/>
        <end position="53"/>
    </location>
</feature>
<keyword evidence="3" id="KW-1133">Transmembrane helix</keyword>